<dbReference type="Gene3D" id="3.40.50.720">
    <property type="entry name" value="NAD(P)-binding Rossmann-like Domain"/>
    <property type="match status" value="1"/>
</dbReference>
<dbReference type="PRINTS" id="PR00081">
    <property type="entry name" value="GDHRDH"/>
</dbReference>
<comment type="similarity">
    <text evidence="1">Belongs to the short-chain dehydrogenases/reductases (SDR) family.</text>
</comment>
<proteinExistence type="inferred from homology"/>
<gene>
    <name evidence="3" type="primary">fabG_1</name>
    <name evidence="3" type="ORF">Mth01_03560</name>
</gene>
<dbReference type="InterPro" id="IPR002347">
    <property type="entry name" value="SDR_fam"/>
</dbReference>
<protein>
    <submittedName>
        <fullName evidence="3">3-oxoacyl-ACP reductase</fullName>
    </submittedName>
</protein>
<dbReference type="NCBIfam" id="NF005559">
    <property type="entry name" value="PRK07231.1"/>
    <property type="match status" value="1"/>
</dbReference>
<keyword evidence="4" id="KW-1185">Reference proteome</keyword>
<evidence type="ECO:0000313" key="4">
    <source>
        <dbReference type="Proteomes" id="UP000610966"/>
    </source>
</evidence>
<dbReference type="PANTHER" id="PTHR42760">
    <property type="entry name" value="SHORT-CHAIN DEHYDROGENASES/REDUCTASES FAMILY MEMBER"/>
    <property type="match status" value="1"/>
</dbReference>
<dbReference type="AlphaFoldDB" id="A0A8J3VXN1"/>
<comment type="caution">
    <text evidence="3">The sequence shown here is derived from an EMBL/GenBank/DDBJ whole genome shotgun (WGS) entry which is preliminary data.</text>
</comment>
<dbReference type="GO" id="GO:0016616">
    <property type="term" value="F:oxidoreductase activity, acting on the CH-OH group of donors, NAD or NADP as acceptor"/>
    <property type="evidence" value="ECO:0007669"/>
    <property type="project" value="TreeGrafter"/>
</dbReference>
<keyword evidence="2" id="KW-0560">Oxidoreductase</keyword>
<dbReference type="Pfam" id="PF13561">
    <property type="entry name" value="adh_short_C2"/>
    <property type="match status" value="1"/>
</dbReference>
<dbReference type="InterPro" id="IPR020904">
    <property type="entry name" value="Sc_DH/Rdtase_CS"/>
</dbReference>
<accession>A0A8J3VXN1</accession>
<evidence type="ECO:0000256" key="1">
    <source>
        <dbReference type="ARBA" id="ARBA00006484"/>
    </source>
</evidence>
<dbReference type="FunFam" id="3.40.50.720:FF:000084">
    <property type="entry name" value="Short-chain dehydrogenase reductase"/>
    <property type="match status" value="1"/>
</dbReference>
<dbReference type="PROSITE" id="PS00061">
    <property type="entry name" value="ADH_SHORT"/>
    <property type="match status" value="1"/>
</dbReference>
<dbReference type="InterPro" id="IPR036291">
    <property type="entry name" value="NAD(P)-bd_dom_sf"/>
</dbReference>
<dbReference type="Proteomes" id="UP000610966">
    <property type="component" value="Unassembled WGS sequence"/>
</dbReference>
<evidence type="ECO:0000256" key="2">
    <source>
        <dbReference type="ARBA" id="ARBA00023002"/>
    </source>
</evidence>
<dbReference type="SUPFAM" id="SSF51735">
    <property type="entry name" value="NAD(P)-binding Rossmann-fold domains"/>
    <property type="match status" value="1"/>
</dbReference>
<dbReference type="RefSeq" id="WP_204010176.1">
    <property type="nucleotide sequence ID" value="NZ_BOOG01000005.1"/>
</dbReference>
<evidence type="ECO:0000313" key="3">
    <source>
        <dbReference type="EMBL" id="GIH68103.1"/>
    </source>
</evidence>
<sequence length="260" mass="26393">MRESLRGKVAVITGAGRGIGRASAVLFAAEGASVVVSDIDPATAADTADAITGSGGTAVAVPADVTAQEQVAHLVDVAVERYGRLDVMFNHAGGTTPAPVHEVTSEQFHHIVELNLGSMFYGVRAALPVMMEQRSGVILSTTSGGGIGAVPGLGIYGAAKAGIIALTRSVAAEYGRYGIRAVAISPGSMDTHGFRQWLNALPGSDEDYFSQIPSGRLGTDQDIAHVAAFLAGDAAAYVNGITVPVDGGTTGLLAIPHVTA</sequence>
<reference evidence="3" key="1">
    <citation type="submission" date="2021-01" db="EMBL/GenBank/DDBJ databases">
        <title>Whole genome shotgun sequence of Sphaerimonospora thailandensis NBRC 107569.</title>
        <authorList>
            <person name="Komaki H."/>
            <person name="Tamura T."/>
        </authorList>
    </citation>
    <scope>NUCLEOTIDE SEQUENCE</scope>
    <source>
        <strain evidence="3">NBRC 107569</strain>
    </source>
</reference>
<dbReference type="PRINTS" id="PR00080">
    <property type="entry name" value="SDRFAMILY"/>
</dbReference>
<organism evidence="3 4">
    <name type="scientific">Sphaerimonospora thailandensis</name>
    <dbReference type="NCBI Taxonomy" id="795644"/>
    <lineage>
        <taxon>Bacteria</taxon>
        <taxon>Bacillati</taxon>
        <taxon>Actinomycetota</taxon>
        <taxon>Actinomycetes</taxon>
        <taxon>Streptosporangiales</taxon>
        <taxon>Streptosporangiaceae</taxon>
        <taxon>Sphaerimonospora</taxon>
    </lineage>
</organism>
<dbReference type="EMBL" id="BOOG01000005">
    <property type="protein sequence ID" value="GIH68103.1"/>
    <property type="molecule type" value="Genomic_DNA"/>
</dbReference>
<dbReference type="CDD" id="cd05233">
    <property type="entry name" value="SDR_c"/>
    <property type="match status" value="1"/>
</dbReference>
<name>A0A8J3VXN1_9ACTN</name>